<dbReference type="PROSITE" id="PS51866">
    <property type="entry name" value="MOP"/>
    <property type="match status" value="1"/>
</dbReference>
<dbReference type="Gene3D" id="2.40.50.100">
    <property type="match status" value="1"/>
</dbReference>
<keyword evidence="6" id="KW-1185">Reference proteome</keyword>
<dbReference type="Proteomes" id="UP000197019">
    <property type="component" value="Chromosome"/>
</dbReference>
<dbReference type="RefSeq" id="WP_088618632.1">
    <property type="nucleotide sequence ID" value="NZ_CP022129.1"/>
</dbReference>
<organism evidence="4 6">
    <name type="scientific">Methylovulum psychrotolerans</name>
    <dbReference type="NCBI Taxonomy" id="1704499"/>
    <lineage>
        <taxon>Bacteria</taxon>
        <taxon>Pseudomonadati</taxon>
        <taxon>Pseudomonadota</taxon>
        <taxon>Gammaproteobacteria</taxon>
        <taxon>Methylococcales</taxon>
        <taxon>Methylococcaceae</taxon>
        <taxon>Methylovulum</taxon>
    </lineage>
</organism>
<dbReference type="InterPro" id="IPR005116">
    <property type="entry name" value="Transp-assoc_OB_typ1"/>
</dbReference>
<keyword evidence="1 2" id="KW-0500">Molybdenum</keyword>
<dbReference type="AlphaFoldDB" id="A0A1Z4BWS2"/>
<dbReference type="GO" id="GO:0015689">
    <property type="term" value="P:molybdate ion transport"/>
    <property type="evidence" value="ECO:0007669"/>
    <property type="project" value="InterPro"/>
</dbReference>
<dbReference type="Pfam" id="PF03459">
    <property type="entry name" value="TOBE"/>
    <property type="match status" value="1"/>
</dbReference>
<dbReference type="KEGG" id="mpsy:CEK71_06540"/>
<name>A0A1Z4BWS2_9GAMM</name>
<sequence length="71" mass="7517">MNTSEVNGHNQIKGKIRTIHTRDVLSEIELDTAAGIITSIITTSSLKTLGLAVGQEAVALVKTTQFALAKP</sequence>
<dbReference type="EMBL" id="CP022129">
    <property type="protein sequence ID" value="ASF45756.1"/>
    <property type="molecule type" value="Genomic_DNA"/>
</dbReference>
<dbReference type="EMBL" id="PGFZ01000013">
    <property type="protein sequence ID" value="POZ50228.1"/>
    <property type="molecule type" value="Genomic_DNA"/>
</dbReference>
<dbReference type="Proteomes" id="UP000237423">
    <property type="component" value="Unassembled WGS sequence"/>
</dbReference>
<accession>A0A1Z4BWS2</accession>
<evidence type="ECO:0000313" key="6">
    <source>
        <dbReference type="Proteomes" id="UP000197019"/>
    </source>
</evidence>
<dbReference type="InterPro" id="IPR004606">
    <property type="entry name" value="Mop_domain"/>
</dbReference>
<evidence type="ECO:0000313" key="4">
    <source>
        <dbReference type="EMBL" id="ASF45756.1"/>
    </source>
</evidence>
<evidence type="ECO:0000256" key="2">
    <source>
        <dbReference type="PROSITE-ProRule" id="PRU01213"/>
    </source>
</evidence>
<dbReference type="InterPro" id="IPR008995">
    <property type="entry name" value="Mo/tungstate-bd_C_term_dom"/>
</dbReference>
<evidence type="ECO:0000256" key="1">
    <source>
        <dbReference type="ARBA" id="ARBA00022505"/>
    </source>
</evidence>
<proteinExistence type="predicted"/>
<gene>
    <name evidence="5" type="ORF">AADEFJLK_03977</name>
    <name evidence="4" type="ORF">CEK71_06540</name>
</gene>
<reference evidence="5 7" key="2">
    <citation type="submission" date="2017-11" db="EMBL/GenBank/DDBJ databases">
        <title>Draft Genome Sequence of Methylobacter psychrotolerans Sph1T, an Obligate Methanotroph from Low-Temperature Environments.</title>
        <authorList>
            <person name="Oshkin I.Y."/>
            <person name="Miroshnikov K."/>
            <person name="Belova S.E."/>
            <person name="Korzhenkov A."/>
            <person name="Toshchakov S.V."/>
            <person name="Dedysh S.N."/>
        </authorList>
    </citation>
    <scope>NUCLEOTIDE SEQUENCE [LARGE SCALE GENOMIC DNA]</scope>
    <source>
        <strain evidence="5 7">Sph1</strain>
    </source>
</reference>
<dbReference type="SUPFAM" id="SSF50331">
    <property type="entry name" value="MOP-like"/>
    <property type="match status" value="1"/>
</dbReference>
<evidence type="ECO:0000259" key="3">
    <source>
        <dbReference type="PROSITE" id="PS51866"/>
    </source>
</evidence>
<evidence type="ECO:0000313" key="5">
    <source>
        <dbReference type="EMBL" id="POZ50228.1"/>
    </source>
</evidence>
<evidence type="ECO:0000313" key="7">
    <source>
        <dbReference type="Proteomes" id="UP000237423"/>
    </source>
</evidence>
<protein>
    <submittedName>
        <fullName evidence="4">Transporter</fullName>
    </submittedName>
</protein>
<feature type="domain" description="Mop" evidence="3">
    <location>
        <begin position="5"/>
        <end position="70"/>
    </location>
</feature>
<reference evidence="4 6" key="1">
    <citation type="submission" date="2017-06" db="EMBL/GenBank/DDBJ databases">
        <title>Genome Sequencing of the methanotroph Methylovulum psychrotolerants str. HV10-M2 isolated from a high-altitude environment.</title>
        <authorList>
            <person name="Mateos-Rivera A."/>
        </authorList>
    </citation>
    <scope>NUCLEOTIDE SEQUENCE [LARGE SCALE GENOMIC DNA]</scope>
    <source>
        <strain evidence="4 6">HV10_M2</strain>
    </source>
</reference>
<dbReference type="OrthoDB" id="7064636at2"/>